<dbReference type="InterPro" id="IPR045800">
    <property type="entry name" value="HMBD"/>
</dbReference>
<dbReference type="Gene3D" id="2.40.30.170">
    <property type="match status" value="1"/>
</dbReference>
<comment type="similarity">
    <text evidence="1">Belongs to the membrane fusion protein (MFP) (TC 8.A.1) family.</text>
</comment>
<evidence type="ECO:0000256" key="3">
    <source>
        <dbReference type="SAM" id="MobiDB-lite"/>
    </source>
</evidence>
<reference evidence="9 10" key="1">
    <citation type="journal article" date="2011" name="J. Bacteriol.">
        <title>Genome sequence of the verrucomicrobium Opitutus terrae PB90-1, an abundant inhabitant of rice paddy soil ecosystems.</title>
        <authorList>
            <person name="van Passel M.W."/>
            <person name="Kant R."/>
            <person name="Palva A."/>
            <person name="Copeland A."/>
            <person name="Lucas S."/>
            <person name="Lapidus A."/>
            <person name="Glavina del Rio T."/>
            <person name="Pitluck S."/>
            <person name="Goltsman E."/>
            <person name="Clum A."/>
            <person name="Sun H."/>
            <person name="Schmutz J."/>
            <person name="Larimer F.W."/>
            <person name="Land M.L."/>
            <person name="Hauser L."/>
            <person name="Kyrpides N."/>
            <person name="Mikhailova N."/>
            <person name="Richardson P.P."/>
            <person name="Janssen P.H."/>
            <person name="de Vos W.M."/>
            <person name="Smidt H."/>
        </authorList>
    </citation>
    <scope>NUCLEOTIDE SEQUENCE [LARGE SCALE GENOMIC DNA]</scope>
    <source>
        <strain evidence="10">DSM 11246 / JCM 15787 / PB90-1</strain>
    </source>
</reference>
<keyword evidence="2" id="KW-0813">Transport</keyword>
<evidence type="ECO:0000256" key="4">
    <source>
        <dbReference type="SAM" id="SignalP"/>
    </source>
</evidence>
<feature type="chain" id="PRO_5002774438" evidence="4">
    <location>
        <begin position="24"/>
        <end position="683"/>
    </location>
</feature>
<sequence>MKTSLRFLSVIFLALALAAGLVAAEQLYTCGMHPQIIKKEPGNCPICGMKLTPIRANTAKASGSTAGGERKVKYYKSTMIPGEVKTAPGKDSMGMDMVPVYEGEDTSAENNIQIDAATTQRMNLKTALVEQGPVRREFRTVGLVAYNEEGLRDITTKYEGWIEKLMVNTTWTLVKAGDPLFEIYSPDVYNAQLNYVLALRAEKEQAGPLTRAALARLQLFDVSPEFIAELKRSGEPSRRMVFHAPTDGWVIEKMAVVGQMMKPGERIYRLADLSSVWVEAQIYEKDLPYLSSGQDATVRSSYGPQRTFEGTVQLLLPQVEAQTRTATARIVLPNPEGFLRPGMFVDVNFSAQLAANAVLVPDIAVLRSGERNTVFIALDGGFFEAREIKLGARSSGNFYEVLSGLRVGDRVVTSGQFMLDSESQLREAIQKMLKSAEGVPTANAQATPSAPAAHEHAAPAATPREEGALAPAAHESESAVAMLRPLAFGLADAAAALAIDDLAGYQKQLPVIRAALTNYFKADAHAAHGPLGKFKDGLSVSTDLAAARTEFEPLSTAVADLAREHHLHHTEGLHVFECTMAPVTGTARWLQRKAGTQNPFFGTKMSGCGDEITGTEATGGTSGGMAMALPPGHPPIDQVSVAAYLRSQTTGAAVAATSGDGKCGSCGMSQAEMAAGLCEHDKK</sequence>
<dbReference type="RefSeq" id="WP_012377216.1">
    <property type="nucleotide sequence ID" value="NC_010571.1"/>
</dbReference>
<keyword evidence="10" id="KW-1185">Reference proteome</keyword>
<evidence type="ECO:0000259" key="6">
    <source>
        <dbReference type="Pfam" id="PF25919"/>
    </source>
</evidence>
<protein>
    <submittedName>
        <fullName evidence="9">Efflux transporter, RND family, MFP subunit</fullName>
    </submittedName>
</protein>
<dbReference type="Pfam" id="PF25919">
    <property type="entry name" value="BSH_CusB"/>
    <property type="match status" value="1"/>
</dbReference>
<accession>B1ZPY1</accession>
<dbReference type="InterPro" id="IPR058790">
    <property type="entry name" value="BSH_CusB"/>
</dbReference>
<feature type="compositionally biased region" description="Basic and acidic residues" evidence="3">
    <location>
        <begin position="453"/>
        <end position="467"/>
    </location>
</feature>
<evidence type="ECO:0000256" key="2">
    <source>
        <dbReference type="ARBA" id="ARBA00022448"/>
    </source>
</evidence>
<dbReference type="EMBL" id="CP001032">
    <property type="protein sequence ID" value="ACB77702.1"/>
    <property type="molecule type" value="Genomic_DNA"/>
</dbReference>
<feature type="domain" description="CzcB-like C-terminal circularly permuted SH3-like" evidence="8">
    <location>
        <begin position="358"/>
        <end position="419"/>
    </location>
</feature>
<evidence type="ECO:0000259" key="8">
    <source>
        <dbReference type="Pfam" id="PF25975"/>
    </source>
</evidence>
<feature type="domain" description="CusB-like beta-barrel" evidence="7">
    <location>
        <begin position="275"/>
        <end position="352"/>
    </location>
</feature>
<dbReference type="GO" id="GO:0015679">
    <property type="term" value="P:plasma membrane copper ion transport"/>
    <property type="evidence" value="ECO:0007669"/>
    <property type="project" value="TreeGrafter"/>
</dbReference>
<dbReference type="FunFam" id="2.40.30.170:FF:000010">
    <property type="entry name" value="Efflux RND transporter periplasmic adaptor subunit"/>
    <property type="match status" value="1"/>
</dbReference>
<feature type="domain" description="CusB-like barrel-sandwich hybrid" evidence="6">
    <location>
        <begin position="154"/>
        <end position="270"/>
    </location>
</feature>
<dbReference type="InterPro" id="IPR051909">
    <property type="entry name" value="MFP_Cation_Efflux"/>
</dbReference>
<dbReference type="eggNOG" id="COG0845">
    <property type="taxonomic scope" value="Bacteria"/>
</dbReference>
<dbReference type="GO" id="GO:0046914">
    <property type="term" value="F:transition metal ion binding"/>
    <property type="evidence" value="ECO:0007669"/>
    <property type="project" value="TreeGrafter"/>
</dbReference>
<evidence type="ECO:0000313" key="10">
    <source>
        <dbReference type="Proteomes" id="UP000007013"/>
    </source>
</evidence>
<dbReference type="AlphaFoldDB" id="B1ZPY1"/>
<proteinExistence type="inferred from homology"/>
<dbReference type="KEGG" id="ote:Oter_4431"/>
<dbReference type="InterPro" id="IPR058792">
    <property type="entry name" value="Beta-barrel_RND_2"/>
</dbReference>
<dbReference type="Pfam" id="PF19335">
    <property type="entry name" value="HMBD"/>
    <property type="match status" value="1"/>
</dbReference>
<gene>
    <name evidence="9" type="ordered locus">Oter_4431</name>
</gene>
<evidence type="ECO:0000256" key="1">
    <source>
        <dbReference type="ARBA" id="ARBA00009477"/>
    </source>
</evidence>
<dbReference type="InterPro" id="IPR058649">
    <property type="entry name" value="CzcB_C"/>
</dbReference>
<dbReference type="GO" id="GO:0022857">
    <property type="term" value="F:transmembrane transporter activity"/>
    <property type="evidence" value="ECO:0007669"/>
    <property type="project" value="InterPro"/>
</dbReference>
<dbReference type="OrthoDB" id="9765657at2"/>
<dbReference type="STRING" id="452637.Oter_4431"/>
<organism evidence="9 10">
    <name type="scientific">Opitutus terrae (strain DSM 11246 / JCM 15787 / PB90-1)</name>
    <dbReference type="NCBI Taxonomy" id="452637"/>
    <lineage>
        <taxon>Bacteria</taxon>
        <taxon>Pseudomonadati</taxon>
        <taxon>Verrucomicrobiota</taxon>
        <taxon>Opitutia</taxon>
        <taxon>Opitutales</taxon>
        <taxon>Opitutaceae</taxon>
        <taxon>Opitutus</taxon>
    </lineage>
</organism>
<evidence type="ECO:0000259" key="7">
    <source>
        <dbReference type="Pfam" id="PF25954"/>
    </source>
</evidence>
<feature type="compositionally biased region" description="Low complexity" evidence="3">
    <location>
        <begin position="440"/>
        <end position="452"/>
    </location>
</feature>
<dbReference type="HOGENOM" id="CLU_018816_13_1_0"/>
<feature type="domain" description="Heavy metal binding" evidence="5">
    <location>
        <begin position="28"/>
        <end position="53"/>
    </location>
</feature>
<dbReference type="GO" id="GO:0060003">
    <property type="term" value="P:copper ion export"/>
    <property type="evidence" value="ECO:0007669"/>
    <property type="project" value="TreeGrafter"/>
</dbReference>
<dbReference type="SUPFAM" id="SSF111369">
    <property type="entry name" value="HlyD-like secretion proteins"/>
    <property type="match status" value="1"/>
</dbReference>
<name>B1ZPY1_OPITP</name>
<dbReference type="GO" id="GO:0030288">
    <property type="term" value="C:outer membrane-bounded periplasmic space"/>
    <property type="evidence" value="ECO:0007669"/>
    <property type="project" value="TreeGrafter"/>
</dbReference>
<dbReference type="Gene3D" id="2.40.420.20">
    <property type="match status" value="1"/>
</dbReference>
<dbReference type="InterPro" id="IPR006143">
    <property type="entry name" value="RND_pump_MFP"/>
</dbReference>
<dbReference type="GO" id="GO:0016020">
    <property type="term" value="C:membrane"/>
    <property type="evidence" value="ECO:0007669"/>
    <property type="project" value="InterPro"/>
</dbReference>
<evidence type="ECO:0000259" key="5">
    <source>
        <dbReference type="Pfam" id="PF19335"/>
    </source>
</evidence>
<dbReference type="NCBIfam" id="TIGR01730">
    <property type="entry name" value="RND_mfp"/>
    <property type="match status" value="1"/>
</dbReference>
<feature type="region of interest" description="Disordered" evidence="3">
    <location>
        <begin position="440"/>
        <end position="473"/>
    </location>
</feature>
<dbReference type="Pfam" id="PF25954">
    <property type="entry name" value="Beta-barrel_RND_2"/>
    <property type="match status" value="1"/>
</dbReference>
<dbReference type="PANTHER" id="PTHR30097:SF15">
    <property type="entry name" value="CATION EFFLUX SYSTEM PROTEIN CUSB"/>
    <property type="match status" value="1"/>
</dbReference>
<keyword evidence="4" id="KW-0732">Signal</keyword>
<dbReference type="PANTHER" id="PTHR30097">
    <property type="entry name" value="CATION EFFLUX SYSTEM PROTEIN CUSB"/>
    <property type="match status" value="1"/>
</dbReference>
<dbReference type="Proteomes" id="UP000007013">
    <property type="component" value="Chromosome"/>
</dbReference>
<evidence type="ECO:0000313" key="9">
    <source>
        <dbReference type="EMBL" id="ACB77702.1"/>
    </source>
</evidence>
<feature type="signal peptide" evidence="4">
    <location>
        <begin position="1"/>
        <end position="23"/>
    </location>
</feature>
<dbReference type="Pfam" id="PF25975">
    <property type="entry name" value="CzcB_C"/>
    <property type="match status" value="1"/>
</dbReference>